<organism evidence="1 2">
    <name type="scientific">Phlebia brevispora</name>
    <dbReference type="NCBI Taxonomy" id="194682"/>
    <lineage>
        <taxon>Eukaryota</taxon>
        <taxon>Fungi</taxon>
        <taxon>Dikarya</taxon>
        <taxon>Basidiomycota</taxon>
        <taxon>Agaricomycotina</taxon>
        <taxon>Agaricomycetes</taxon>
        <taxon>Polyporales</taxon>
        <taxon>Meruliaceae</taxon>
        <taxon>Phlebia</taxon>
    </lineage>
</organism>
<dbReference type="EMBL" id="JANHOG010001299">
    <property type="protein sequence ID" value="KAJ3539464.1"/>
    <property type="molecule type" value="Genomic_DNA"/>
</dbReference>
<comment type="caution">
    <text evidence="1">The sequence shown here is derived from an EMBL/GenBank/DDBJ whole genome shotgun (WGS) entry which is preliminary data.</text>
</comment>
<gene>
    <name evidence="1" type="ORF">NM688_g6356</name>
</gene>
<evidence type="ECO:0000313" key="2">
    <source>
        <dbReference type="Proteomes" id="UP001148662"/>
    </source>
</evidence>
<dbReference type="Proteomes" id="UP001148662">
    <property type="component" value="Unassembled WGS sequence"/>
</dbReference>
<name>A0ACC1SH50_9APHY</name>
<accession>A0ACC1SH50</accession>
<protein>
    <submittedName>
        <fullName evidence="1">Uncharacterized protein</fullName>
    </submittedName>
</protein>
<evidence type="ECO:0000313" key="1">
    <source>
        <dbReference type="EMBL" id="KAJ3539464.1"/>
    </source>
</evidence>
<sequence>MDRCSNSYFGSSDSVPFNLPHPYKLYQEEYTAENQNQDHEREYIEFWNTRWGGQGIMLQDLQDGCLRDPDSRPFEKTVERADGTVEIERTKKTVGGKPEARGTLRKITLRLKFSGCVCRKKPTYAECRMGGTIRSKTLMDFAWDIMGLLADYLDDKGLVLERGDGQRQVVALDDIVLKGFRKVSPGSFQPIVECWVF</sequence>
<reference evidence="1" key="1">
    <citation type="submission" date="2022-07" db="EMBL/GenBank/DDBJ databases">
        <title>Genome Sequence of Phlebia brevispora.</title>
        <authorList>
            <person name="Buettner E."/>
        </authorList>
    </citation>
    <scope>NUCLEOTIDE SEQUENCE</scope>
    <source>
        <strain evidence="1">MPL23</strain>
    </source>
</reference>
<keyword evidence="2" id="KW-1185">Reference proteome</keyword>
<proteinExistence type="predicted"/>